<dbReference type="GO" id="GO:0016020">
    <property type="term" value="C:membrane"/>
    <property type="evidence" value="ECO:0007669"/>
    <property type="project" value="TreeGrafter"/>
</dbReference>
<reference evidence="7 8" key="1">
    <citation type="submission" date="2015-09" db="EMBL/GenBank/DDBJ databases">
        <title>Draft genome sequence of Kouleothrix aurantiaca JCM 19913.</title>
        <authorList>
            <person name="Hemp J."/>
        </authorList>
    </citation>
    <scope>NUCLEOTIDE SEQUENCE [LARGE SCALE GENOMIC DNA]</scope>
    <source>
        <strain evidence="7 8">COM-B</strain>
    </source>
</reference>
<gene>
    <name evidence="7" type="ORF">SE17_20940</name>
</gene>
<comment type="caution">
    <text evidence="7">The sequence shown here is derived from an EMBL/GenBank/DDBJ whole genome shotgun (WGS) entry which is preliminary data.</text>
</comment>
<accession>A0A0P9DEP8</accession>
<sequence length="117" mass="12025">MLLALALAPALTQASPDAPNDPQFGDQWGLRQVGAQCAWAVTTGSADVTVAVVDSGVDLNHPDLVDRLRTDGRDFVDGDNDPSDENGHGTNVAGIVAATLDNNEGIVGLAPGVRILP</sequence>
<evidence type="ECO:0000256" key="4">
    <source>
        <dbReference type="ARBA" id="ARBA00022825"/>
    </source>
</evidence>
<dbReference type="PANTHER" id="PTHR42884">
    <property type="entry name" value="PROPROTEIN CONVERTASE SUBTILISIN/KEXIN-RELATED"/>
    <property type="match status" value="1"/>
</dbReference>
<keyword evidence="4" id="KW-0720">Serine protease</keyword>
<dbReference type="Gene3D" id="3.40.50.200">
    <property type="entry name" value="Peptidase S8/S53 domain"/>
    <property type="match status" value="1"/>
</dbReference>
<dbReference type="GO" id="GO:0004252">
    <property type="term" value="F:serine-type endopeptidase activity"/>
    <property type="evidence" value="ECO:0007669"/>
    <property type="project" value="InterPro"/>
</dbReference>
<dbReference type="Pfam" id="PF00082">
    <property type="entry name" value="Peptidase_S8"/>
    <property type="match status" value="1"/>
</dbReference>
<dbReference type="InterPro" id="IPR036852">
    <property type="entry name" value="Peptidase_S8/S53_dom_sf"/>
</dbReference>
<evidence type="ECO:0000256" key="1">
    <source>
        <dbReference type="ARBA" id="ARBA00011073"/>
    </source>
</evidence>
<keyword evidence="3" id="KW-0378">Hydrolase</keyword>
<dbReference type="InterPro" id="IPR015500">
    <property type="entry name" value="Peptidase_S8_subtilisin-rel"/>
</dbReference>
<evidence type="ECO:0000256" key="3">
    <source>
        <dbReference type="ARBA" id="ARBA00022801"/>
    </source>
</evidence>
<evidence type="ECO:0000259" key="6">
    <source>
        <dbReference type="Pfam" id="PF00082"/>
    </source>
</evidence>
<dbReference type="PROSITE" id="PS51892">
    <property type="entry name" value="SUBTILASE"/>
    <property type="match status" value="1"/>
</dbReference>
<evidence type="ECO:0000313" key="8">
    <source>
        <dbReference type="Proteomes" id="UP000050509"/>
    </source>
</evidence>
<dbReference type="PROSITE" id="PS00136">
    <property type="entry name" value="SUBTILASE_ASP"/>
    <property type="match status" value="1"/>
</dbReference>
<dbReference type="GO" id="GO:0016485">
    <property type="term" value="P:protein processing"/>
    <property type="evidence" value="ECO:0007669"/>
    <property type="project" value="TreeGrafter"/>
</dbReference>
<dbReference type="PRINTS" id="PR00723">
    <property type="entry name" value="SUBTILISIN"/>
</dbReference>
<dbReference type="InterPro" id="IPR000209">
    <property type="entry name" value="Peptidase_S8/S53_dom"/>
</dbReference>
<evidence type="ECO:0000256" key="5">
    <source>
        <dbReference type="PROSITE-ProRule" id="PRU01240"/>
    </source>
</evidence>
<dbReference type="Proteomes" id="UP000050509">
    <property type="component" value="Unassembled WGS sequence"/>
</dbReference>
<dbReference type="InterPro" id="IPR022398">
    <property type="entry name" value="Peptidase_S8_His-AS"/>
</dbReference>
<keyword evidence="8" id="KW-1185">Reference proteome</keyword>
<name>A0A0P9DEP8_9CHLR</name>
<feature type="non-terminal residue" evidence="7">
    <location>
        <position position="117"/>
    </location>
</feature>
<dbReference type="PATRIC" id="fig|186479.3.peg.10674"/>
<comment type="caution">
    <text evidence="5">Lacks conserved residue(s) required for the propagation of feature annotation.</text>
</comment>
<feature type="domain" description="Peptidase S8/S53" evidence="6">
    <location>
        <begin position="47"/>
        <end position="117"/>
    </location>
</feature>
<protein>
    <submittedName>
        <fullName evidence="7">Peptidase S8</fullName>
    </submittedName>
</protein>
<dbReference type="InterPro" id="IPR023827">
    <property type="entry name" value="Peptidase_S8_Asp-AS"/>
</dbReference>
<comment type="similarity">
    <text evidence="1 5">Belongs to the peptidase S8 family.</text>
</comment>
<dbReference type="SUPFAM" id="SSF52743">
    <property type="entry name" value="Subtilisin-like"/>
    <property type="match status" value="1"/>
</dbReference>
<dbReference type="EMBL" id="LJCR01000896">
    <property type="protein sequence ID" value="KPV51480.1"/>
    <property type="molecule type" value="Genomic_DNA"/>
</dbReference>
<evidence type="ECO:0000313" key="7">
    <source>
        <dbReference type="EMBL" id="KPV51480.1"/>
    </source>
</evidence>
<dbReference type="PROSITE" id="PS00137">
    <property type="entry name" value="SUBTILASE_HIS"/>
    <property type="match status" value="1"/>
</dbReference>
<dbReference type="AlphaFoldDB" id="A0A0P9DEP8"/>
<evidence type="ECO:0000256" key="2">
    <source>
        <dbReference type="ARBA" id="ARBA00022670"/>
    </source>
</evidence>
<dbReference type="PANTHER" id="PTHR42884:SF14">
    <property type="entry name" value="NEUROENDOCRINE CONVERTASE 1"/>
    <property type="match status" value="1"/>
</dbReference>
<keyword evidence="2" id="KW-0645">Protease</keyword>
<organism evidence="7 8">
    <name type="scientific">Kouleothrix aurantiaca</name>
    <dbReference type="NCBI Taxonomy" id="186479"/>
    <lineage>
        <taxon>Bacteria</taxon>
        <taxon>Bacillati</taxon>
        <taxon>Chloroflexota</taxon>
        <taxon>Chloroflexia</taxon>
        <taxon>Chloroflexales</taxon>
        <taxon>Roseiflexineae</taxon>
        <taxon>Roseiflexaceae</taxon>
        <taxon>Kouleothrix</taxon>
    </lineage>
</organism>
<proteinExistence type="inferred from homology"/>